<dbReference type="Gene3D" id="1.10.10.10">
    <property type="entry name" value="Winged helix-like DNA-binding domain superfamily/Winged helix DNA-binding domain"/>
    <property type="match status" value="1"/>
</dbReference>
<dbReference type="Gene3D" id="3.40.50.2300">
    <property type="match status" value="1"/>
</dbReference>
<feature type="modified residue" description="4-aspartylphosphate" evidence="6">
    <location>
        <position position="66"/>
    </location>
</feature>
<proteinExistence type="predicted"/>
<dbReference type="GO" id="GO:0006355">
    <property type="term" value="P:regulation of DNA-templated transcription"/>
    <property type="evidence" value="ECO:0007669"/>
    <property type="project" value="InterPro"/>
</dbReference>
<dbReference type="InterPro" id="IPR039420">
    <property type="entry name" value="WalR-like"/>
</dbReference>
<evidence type="ECO:0000313" key="11">
    <source>
        <dbReference type="Proteomes" id="UP000199529"/>
    </source>
</evidence>
<dbReference type="SUPFAM" id="SSF52172">
    <property type="entry name" value="CheY-like"/>
    <property type="match status" value="1"/>
</dbReference>
<dbReference type="Pfam" id="PF00072">
    <property type="entry name" value="Response_reg"/>
    <property type="match status" value="1"/>
</dbReference>
<dbReference type="InterPro" id="IPR016032">
    <property type="entry name" value="Sig_transdc_resp-reg_C-effctor"/>
</dbReference>
<organism evidence="10 11">
    <name type="scientific">Saccharopolyspora shandongensis</name>
    <dbReference type="NCBI Taxonomy" id="418495"/>
    <lineage>
        <taxon>Bacteria</taxon>
        <taxon>Bacillati</taxon>
        <taxon>Actinomycetota</taxon>
        <taxon>Actinomycetes</taxon>
        <taxon>Pseudonocardiales</taxon>
        <taxon>Pseudonocardiaceae</taxon>
        <taxon>Saccharopolyspora</taxon>
    </lineage>
</organism>
<dbReference type="SUPFAM" id="SSF46894">
    <property type="entry name" value="C-terminal effector domain of the bipartite response regulators"/>
    <property type="match status" value="1"/>
</dbReference>
<evidence type="ECO:0000256" key="1">
    <source>
        <dbReference type="ARBA" id="ARBA00022553"/>
    </source>
</evidence>
<dbReference type="PANTHER" id="PTHR48111:SF4">
    <property type="entry name" value="DNA-BINDING DUAL TRANSCRIPTIONAL REGULATOR OMPR"/>
    <property type="match status" value="1"/>
</dbReference>
<dbReference type="FunFam" id="3.40.50.2300:FF:000001">
    <property type="entry name" value="DNA-binding response regulator PhoB"/>
    <property type="match status" value="1"/>
</dbReference>
<dbReference type="GO" id="GO:0000156">
    <property type="term" value="F:phosphorelay response regulator activity"/>
    <property type="evidence" value="ECO:0007669"/>
    <property type="project" value="TreeGrafter"/>
</dbReference>
<keyword evidence="5" id="KW-0804">Transcription</keyword>
<dbReference type="CDD" id="cd00383">
    <property type="entry name" value="trans_reg_C"/>
    <property type="match status" value="1"/>
</dbReference>
<dbReference type="PANTHER" id="PTHR48111">
    <property type="entry name" value="REGULATOR OF RPOS"/>
    <property type="match status" value="1"/>
</dbReference>
<evidence type="ECO:0000256" key="4">
    <source>
        <dbReference type="ARBA" id="ARBA00023125"/>
    </source>
</evidence>
<dbReference type="GO" id="GO:0000976">
    <property type="term" value="F:transcription cis-regulatory region binding"/>
    <property type="evidence" value="ECO:0007669"/>
    <property type="project" value="TreeGrafter"/>
</dbReference>
<dbReference type="InterPro" id="IPR001867">
    <property type="entry name" value="OmpR/PhoB-type_DNA-bd"/>
</dbReference>
<dbReference type="FunFam" id="1.10.10.10:FF:000018">
    <property type="entry name" value="DNA-binding response regulator ResD"/>
    <property type="match status" value="1"/>
</dbReference>
<keyword evidence="3" id="KW-0805">Transcription regulation</keyword>
<dbReference type="Gene3D" id="6.10.250.690">
    <property type="match status" value="1"/>
</dbReference>
<evidence type="ECO:0000313" key="10">
    <source>
        <dbReference type="EMBL" id="SDX11210.1"/>
    </source>
</evidence>
<dbReference type="SMART" id="SM00448">
    <property type="entry name" value="REC"/>
    <property type="match status" value="1"/>
</dbReference>
<dbReference type="SMART" id="SM00862">
    <property type="entry name" value="Trans_reg_C"/>
    <property type="match status" value="1"/>
</dbReference>
<dbReference type="STRING" id="418495.SAMN05216215_1007241"/>
<evidence type="ECO:0000256" key="7">
    <source>
        <dbReference type="PROSITE-ProRule" id="PRU01091"/>
    </source>
</evidence>
<reference evidence="11" key="1">
    <citation type="submission" date="2016-10" db="EMBL/GenBank/DDBJ databases">
        <authorList>
            <person name="Varghese N."/>
            <person name="Submissions S."/>
        </authorList>
    </citation>
    <scope>NUCLEOTIDE SEQUENCE [LARGE SCALE GENOMIC DNA]</scope>
    <source>
        <strain evidence="11">CGMCC 4.3530</strain>
    </source>
</reference>
<keyword evidence="4 7" id="KW-0238">DNA-binding</keyword>
<feature type="domain" description="OmpR/PhoB-type" evidence="9">
    <location>
        <begin position="145"/>
        <end position="243"/>
    </location>
</feature>
<dbReference type="InterPro" id="IPR036388">
    <property type="entry name" value="WH-like_DNA-bd_sf"/>
</dbReference>
<keyword evidence="1 6" id="KW-0597">Phosphoprotein</keyword>
<dbReference type="Pfam" id="PF00486">
    <property type="entry name" value="Trans_reg_C"/>
    <property type="match status" value="1"/>
</dbReference>
<dbReference type="CDD" id="cd17574">
    <property type="entry name" value="REC_OmpR"/>
    <property type="match status" value="1"/>
</dbReference>
<dbReference type="EMBL" id="FNOK01000007">
    <property type="protein sequence ID" value="SDX11210.1"/>
    <property type="molecule type" value="Genomic_DNA"/>
</dbReference>
<feature type="domain" description="Response regulatory" evidence="8">
    <location>
        <begin position="17"/>
        <end position="130"/>
    </location>
</feature>
<accession>A0A1H2Z1B3</accession>
<protein>
    <submittedName>
        <fullName evidence="10">DNA-binding response regulator, OmpR family, contains REC and winged-helix (WHTH) domain</fullName>
    </submittedName>
</protein>
<evidence type="ECO:0000259" key="9">
    <source>
        <dbReference type="PROSITE" id="PS51755"/>
    </source>
</evidence>
<feature type="DNA-binding region" description="OmpR/PhoB-type" evidence="7">
    <location>
        <begin position="145"/>
        <end position="243"/>
    </location>
</feature>
<dbReference type="GO" id="GO:0005829">
    <property type="term" value="C:cytosol"/>
    <property type="evidence" value="ECO:0007669"/>
    <property type="project" value="TreeGrafter"/>
</dbReference>
<dbReference type="PROSITE" id="PS50110">
    <property type="entry name" value="RESPONSE_REGULATORY"/>
    <property type="match status" value="1"/>
</dbReference>
<name>A0A1H2Z1B3_9PSEU</name>
<evidence type="ECO:0000256" key="5">
    <source>
        <dbReference type="ARBA" id="ARBA00023163"/>
    </source>
</evidence>
<evidence type="ECO:0000256" key="2">
    <source>
        <dbReference type="ARBA" id="ARBA00023012"/>
    </source>
</evidence>
<evidence type="ECO:0000256" key="3">
    <source>
        <dbReference type="ARBA" id="ARBA00023015"/>
    </source>
</evidence>
<dbReference type="RefSeq" id="WP_342743134.1">
    <property type="nucleotide sequence ID" value="NZ_FNOK01000007.1"/>
</dbReference>
<dbReference type="GO" id="GO:0032993">
    <property type="term" value="C:protein-DNA complex"/>
    <property type="evidence" value="ECO:0007669"/>
    <property type="project" value="TreeGrafter"/>
</dbReference>
<dbReference type="InterPro" id="IPR001789">
    <property type="entry name" value="Sig_transdc_resp-reg_receiver"/>
</dbReference>
<dbReference type="InterPro" id="IPR011006">
    <property type="entry name" value="CheY-like_superfamily"/>
</dbReference>
<evidence type="ECO:0000256" key="6">
    <source>
        <dbReference type="PROSITE-ProRule" id="PRU00169"/>
    </source>
</evidence>
<keyword evidence="2" id="KW-0902">Two-component regulatory system</keyword>
<evidence type="ECO:0000259" key="8">
    <source>
        <dbReference type="PROSITE" id="PS50110"/>
    </source>
</evidence>
<dbReference type="Proteomes" id="UP000199529">
    <property type="component" value="Unassembled WGS sequence"/>
</dbReference>
<dbReference type="AlphaFoldDB" id="A0A1H2Z1B3"/>
<sequence length="246" mass="27517">MNSGPSSASPGGMRRHRVLVVEDDPMMAEVIASYLNHAGMLVAVASDGVMALDGFAAFNPDLVILDRMLPRLDGTHVCRKLREQSSVPIILVTALGEQDDRIHGLELGADDYVTKPFSPRELVLRAQALLRRSAPAQQQPPEPPSHLQRIEDLTFDPTTRQVTKAGKPLRFTGRERDLLEFFFANPGTTFRKDELMQRVWQWQVGDSSMVSVYVRRLREKIETDPANPTVLITVWGVGYRFGPTQP</sequence>
<keyword evidence="11" id="KW-1185">Reference proteome</keyword>
<dbReference type="PROSITE" id="PS51755">
    <property type="entry name" value="OMPR_PHOB"/>
    <property type="match status" value="1"/>
</dbReference>
<gene>
    <name evidence="10" type="ORF">SAMN05216215_1007241</name>
</gene>